<dbReference type="InterPro" id="IPR001647">
    <property type="entry name" value="HTH_TetR"/>
</dbReference>
<evidence type="ECO:0000313" key="9">
    <source>
        <dbReference type="Proteomes" id="UP000324996"/>
    </source>
</evidence>
<dbReference type="Pfam" id="PF00440">
    <property type="entry name" value="TetR_N"/>
    <property type="match status" value="1"/>
</dbReference>
<dbReference type="Gene3D" id="1.10.357.10">
    <property type="entry name" value="Tetracycline Repressor, domain 2"/>
    <property type="match status" value="1"/>
</dbReference>
<feature type="region of interest" description="Disordered" evidence="6">
    <location>
        <begin position="210"/>
        <end position="233"/>
    </location>
</feature>
<protein>
    <submittedName>
        <fullName evidence="8">TetR family transcriptional regulator</fullName>
    </submittedName>
</protein>
<gene>
    <name evidence="8" type="primary">bpeR</name>
    <name evidence="8" type="ORF">JCM17846_01190</name>
</gene>
<evidence type="ECO:0000256" key="5">
    <source>
        <dbReference type="PROSITE-ProRule" id="PRU00335"/>
    </source>
</evidence>
<dbReference type="PROSITE" id="PS50977">
    <property type="entry name" value="HTH_TETR_2"/>
    <property type="match status" value="1"/>
</dbReference>
<reference evidence="8 9" key="1">
    <citation type="submission" date="2019-09" db="EMBL/GenBank/DDBJ databases">
        <title>NBRP : Genome information of microbial organism related human and environment.</title>
        <authorList>
            <person name="Hattori M."/>
            <person name="Oshima K."/>
            <person name="Inaba H."/>
            <person name="Suda W."/>
            <person name="Sakamoto M."/>
            <person name="Iino T."/>
            <person name="Kitahara M."/>
            <person name="Oshida Y."/>
            <person name="Iida T."/>
            <person name="Kudo T."/>
            <person name="Itoh T."/>
            <person name="Ohkuma M."/>
        </authorList>
    </citation>
    <scope>NUCLEOTIDE SEQUENCE [LARGE SCALE GENOMIC DNA]</scope>
    <source>
        <strain evidence="8 9">Q-1</strain>
    </source>
</reference>
<evidence type="ECO:0000256" key="2">
    <source>
        <dbReference type="ARBA" id="ARBA00023015"/>
    </source>
</evidence>
<keyword evidence="9" id="KW-1185">Reference proteome</keyword>
<keyword evidence="2" id="KW-0805">Transcription regulation</keyword>
<dbReference type="PROSITE" id="PS01081">
    <property type="entry name" value="HTH_TETR_1"/>
    <property type="match status" value="1"/>
</dbReference>
<feature type="domain" description="HTH tetR-type" evidence="7">
    <location>
        <begin position="11"/>
        <end position="71"/>
    </location>
</feature>
<dbReference type="PANTHER" id="PTHR30055">
    <property type="entry name" value="HTH-TYPE TRANSCRIPTIONAL REGULATOR RUTR"/>
    <property type="match status" value="1"/>
</dbReference>
<keyword evidence="3 5" id="KW-0238">DNA-binding</keyword>
<accession>A0A5A7N337</accession>
<dbReference type="GO" id="GO:0003700">
    <property type="term" value="F:DNA-binding transcription factor activity"/>
    <property type="evidence" value="ECO:0007669"/>
    <property type="project" value="TreeGrafter"/>
</dbReference>
<evidence type="ECO:0000313" key="8">
    <source>
        <dbReference type="EMBL" id="GER02437.1"/>
    </source>
</evidence>
<dbReference type="RefSeq" id="WP_052371309.1">
    <property type="nucleotide sequence ID" value="NZ_BKCN01000001.1"/>
</dbReference>
<dbReference type="InterPro" id="IPR036271">
    <property type="entry name" value="Tet_transcr_reg_TetR-rel_C_sf"/>
</dbReference>
<dbReference type="Pfam" id="PF08361">
    <property type="entry name" value="TetR_C_2"/>
    <property type="match status" value="1"/>
</dbReference>
<evidence type="ECO:0000256" key="6">
    <source>
        <dbReference type="SAM" id="MobiDB-lite"/>
    </source>
</evidence>
<dbReference type="InterPro" id="IPR023772">
    <property type="entry name" value="DNA-bd_HTH_TetR-type_CS"/>
</dbReference>
<evidence type="ECO:0000256" key="3">
    <source>
        <dbReference type="ARBA" id="ARBA00023125"/>
    </source>
</evidence>
<sequence>MMVRRTKQEAYETRENLLDAAERVFMERGVSRTSLEQIAQAAGVTRGALYWHFENKSDLFNAMVDRVRMPMERSFYQLLDSTDSLDDLQALCINCLIDMHHDEQMRRVYTILLLKCEYVADMAGLVEREHTARAEVVRSLTDFFTRLHGNGRILPAAGASPRTLALGLYGLMRGLHTDYLRAPDEYDIERDAAFLVGHFFSALRTNPALNPGPNPDAALKSSKKPQGLPIHQI</sequence>
<proteinExistence type="predicted"/>
<dbReference type="PRINTS" id="PR00455">
    <property type="entry name" value="HTHTETR"/>
</dbReference>
<dbReference type="EMBL" id="BKCN01000001">
    <property type="protein sequence ID" value="GER02437.1"/>
    <property type="molecule type" value="Genomic_DNA"/>
</dbReference>
<dbReference type="Proteomes" id="UP000324996">
    <property type="component" value="Unassembled WGS sequence"/>
</dbReference>
<keyword evidence="4" id="KW-0804">Transcription</keyword>
<dbReference type="SUPFAM" id="SSF46689">
    <property type="entry name" value="Homeodomain-like"/>
    <property type="match status" value="1"/>
</dbReference>
<keyword evidence="1" id="KW-0678">Repressor</keyword>
<dbReference type="GO" id="GO:0000976">
    <property type="term" value="F:transcription cis-regulatory region binding"/>
    <property type="evidence" value="ECO:0007669"/>
    <property type="project" value="TreeGrafter"/>
</dbReference>
<dbReference type="InterPro" id="IPR050109">
    <property type="entry name" value="HTH-type_TetR-like_transc_reg"/>
</dbReference>
<dbReference type="SUPFAM" id="SSF48498">
    <property type="entry name" value="Tetracyclin repressor-like, C-terminal domain"/>
    <property type="match status" value="1"/>
</dbReference>
<evidence type="ECO:0000256" key="1">
    <source>
        <dbReference type="ARBA" id="ARBA00022491"/>
    </source>
</evidence>
<name>A0A5A7N337_9PROT</name>
<evidence type="ECO:0000256" key="4">
    <source>
        <dbReference type="ARBA" id="ARBA00023163"/>
    </source>
</evidence>
<dbReference type="InterPro" id="IPR009057">
    <property type="entry name" value="Homeodomain-like_sf"/>
</dbReference>
<dbReference type="InterPro" id="IPR013572">
    <property type="entry name" value="Tscrpt_reg_MAATS_C"/>
</dbReference>
<dbReference type="AlphaFoldDB" id="A0A5A7N337"/>
<dbReference type="PANTHER" id="PTHR30055:SF240">
    <property type="entry name" value="HTH-TYPE TRANSCRIPTIONAL REGULATOR ACRR"/>
    <property type="match status" value="1"/>
</dbReference>
<organism evidence="8 9">
    <name type="scientific">Iodidimonas nitroreducens</name>
    <dbReference type="NCBI Taxonomy" id="1236968"/>
    <lineage>
        <taxon>Bacteria</taxon>
        <taxon>Pseudomonadati</taxon>
        <taxon>Pseudomonadota</taxon>
        <taxon>Alphaproteobacteria</taxon>
        <taxon>Iodidimonadales</taxon>
        <taxon>Iodidimonadaceae</taxon>
        <taxon>Iodidimonas</taxon>
    </lineage>
</organism>
<feature type="DNA-binding region" description="H-T-H motif" evidence="5">
    <location>
        <begin position="34"/>
        <end position="53"/>
    </location>
</feature>
<evidence type="ECO:0000259" key="7">
    <source>
        <dbReference type="PROSITE" id="PS50977"/>
    </source>
</evidence>
<comment type="caution">
    <text evidence="8">The sequence shown here is derived from an EMBL/GenBank/DDBJ whole genome shotgun (WGS) entry which is preliminary data.</text>
</comment>